<evidence type="ECO:0000313" key="1">
    <source>
        <dbReference type="EMBL" id="MEG9475088.1"/>
    </source>
</evidence>
<evidence type="ECO:0000313" key="2">
    <source>
        <dbReference type="Proteomes" id="UP001432017"/>
    </source>
</evidence>
<accession>A0ABU7ZD04</accession>
<protein>
    <submittedName>
        <fullName evidence="1">Uncharacterized protein</fullName>
    </submittedName>
</protein>
<dbReference type="Proteomes" id="UP001432017">
    <property type="component" value="Unassembled WGS sequence"/>
</dbReference>
<comment type="caution">
    <text evidence="1">The sequence shown here is derived from an EMBL/GenBank/DDBJ whole genome shotgun (WGS) entry which is preliminary data.</text>
</comment>
<sequence>MPIFAGLAVGKLGFDPAFDTFIKSIEKQIPDALDRMKTLIKMGIFVYMI</sequence>
<name>A0ABU7ZD04_9PAST</name>
<keyword evidence="2" id="KW-1185">Reference proteome</keyword>
<proteinExistence type="predicted"/>
<gene>
    <name evidence="1" type="ORF">V6W77_02225</name>
</gene>
<dbReference type="RefSeq" id="WP_334253666.1">
    <property type="nucleotide sequence ID" value="NZ_JBAJJI010000002.1"/>
</dbReference>
<reference evidence="1" key="1">
    <citation type="submission" date="2023-12" db="EMBL/GenBank/DDBJ databases">
        <title>Mannheima indologenes sp. nov. proposed for Clade V organisms of Mannheimia.</title>
        <authorList>
            <person name="Christensen H."/>
        </authorList>
    </citation>
    <scope>NUCLEOTIDE SEQUENCE</scope>
    <source>
        <strain evidence="1">M14.4</strain>
    </source>
</reference>
<dbReference type="EMBL" id="JBAJJM010000002">
    <property type="protein sequence ID" value="MEG9475088.1"/>
    <property type="molecule type" value="Genomic_DNA"/>
</dbReference>
<organism evidence="1 2">
    <name type="scientific">Mannheimia indoligenes</name>
    <dbReference type="NCBI Taxonomy" id="3103145"/>
    <lineage>
        <taxon>Bacteria</taxon>
        <taxon>Pseudomonadati</taxon>
        <taxon>Pseudomonadota</taxon>
        <taxon>Gammaproteobacteria</taxon>
        <taxon>Pasteurellales</taxon>
        <taxon>Pasteurellaceae</taxon>
        <taxon>Mannheimia</taxon>
    </lineage>
</organism>